<gene>
    <name evidence="2" type="ORF">HINF_LOCUS22369</name>
</gene>
<feature type="transmembrane region" description="Helical" evidence="1">
    <location>
        <begin position="31"/>
        <end position="53"/>
    </location>
</feature>
<protein>
    <submittedName>
        <fullName evidence="2">Hypothetical_protein</fullName>
    </submittedName>
</protein>
<evidence type="ECO:0000256" key="1">
    <source>
        <dbReference type="SAM" id="Phobius"/>
    </source>
</evidence>
<dbReference type="Proteomes" id="UP001642409">
    <property type="component" value="Unassembled WGS sequence"/>
</dbReference>
<keyword evidence="1" id="KW-0472">Membrane</keyword>
<keyword evidence="1" id="KW-0812">Transmembrane</keyword>
<evidence type="ECO:0000313" key="2">
    <source>
        <dbReference type="EMBL" id="CAL6010991.1"/>
    </source>
</evidence>
<accession>A0ABP1I9V8</accession>
<proteinExistence type="predicted"/>
<organism evidence="2 3">
    <name type="scientific">Hexamita inflata</name>
    <dbReference type="NCBI Taxonomy" id="28002"/>
    <lineage>
        <taxon>Eukaryota</taxon>
        <taxon>Metamonada</taxon>
        <taxon>Diplomonadida</taxon>
        <taxon>Hexamitidae</taxon>
        <taxon>Hexamitinae</taxon>
        <taxon>Hexamita</taxon>
    </lineage>
</organism>
<comment type="caution">
    <text evidence="2">The sequence shown here is derived from an EMBL/GenBank/DDBJ whole genome shotgun (WGS) entry which is preliminary data.</text>
</comment>
<dbReference type="EMBL" id="CAXDID020000062">
    <property type="protein sequence ID" value="CAL6010991.1"/>
    <property type="molecule type" value="Genomic_DNA"/>
</dbReference>
<name>A0ABP1I9V8_9EUKA</name>
<evidence type="ECO:0000313" key="3">
    <source>
        <dbReference type="Proteomes" id="UP001642409"/>
    </source>
</evidence>
<reference evidence="2 3" key="1">
    <citation type="submission" date="2024-07" db="EMBL/GenBank/DDBJ databases">
        <authorList>
            <person name="Akdeniz Z."/>
        </authorList>
    </citation>
    <scope>NUCLEOTIDE SEQUENCE [LARGE SCALE GENOMIC DNA]</scope>
</reference>
<sequence length="159" mass="18187">MQFLQINLRAYNVLLRYNAISVFLQALHYEVHIISVVFVHHKISVFFALLFALRNIFITTGRDHGYICAVVNEGINLIRLPGLKSCSVPCFTIVVQNSSSRSGGTTVLFLCPQRELSCFFFKVNNSFLNTCSQQWNYRCSEVVQVIIIQIVKTNEHLNI</sequence>
<keyword evidence="1" id="KW-1133">Transmembrane helix</keyword>
<keyword evidence="3" id="KW-1185">Reference proteome</keyword>